<proteinExistence type="predicted"/>
<evidence type="ECO:0008006" key="3">
    <source>
        <dbReference type="Google" id="ProtNLM"/>
    </source>
</evidence>
<gene>
    <name evidence="1" type="ORF">SAMN05414137_10124</name>
</gene>
<reference evidence="2" key="1">
    <citation type="submission" date="2016-10" db="EMBL/GenBank/DDBJ databases">
        <authorList>
            <person name="Varghese N."/>
        </authorList>
    </citation>
    <scope>NUCLEOTIDE SEQUENCE [LARGE SCALE GENOMIC DNA]</scope>
    <source>
        <strain evidence="2">DSM 45096 / BCRC 16803 / CGMCC 4.1857 / CIP 109030 / JCM 12277 / KCTC 19219 / NBRC 100920 / 33214</strain>
    </source>
</reference>
<dbReference type="SUPFAM" id="SSF109854">
    <property type="entry name" value="DinB/YfiT-like putative metalloenzymes"/>
    <property type="match status" value="1"/>
</dbReference>
<dbReference type="AlphaFoldDB" id="A0A1H7F5Q5"/>
<dbReference type="eggNOG" id="COG2318">
    <property type="taxonomic scope" value="Bacteria"/>
</dbReference>
<dbReference type="STRING" id="235985.SAMN05414137_10124"/>
<protein>
    <recommendedName>
        <fullName evidence="3">DinB family protein</fullName>
    </recommendedName>
</protein>
<keyword evidence="2" id="KW-1185">Reference proteome</keyword>
<evidence type="ECO:0000313" key="2">
    <source>
        <dbReference type="Proteomes" id="UP000183015"/>
    </source>
</evidence>
<dbReference type="RefSeq" id="WP_042453559.1">
    <property type="nucleotide sequence ID" value="NZ_BBPN01000029.1"/>
</dbReference>
<dbReference type="Proteomes" id="UP000183015">
    <property type="component" value="Unassembled WGS sequence"/>
</dbReference>
<dbReference type="Gene3D" id="1.20.120.450">
    <property type="entry name" value="dinb family like domain"/>
    <property type="match status" value="1"/>
</dbReference>
<organism evidence="1 2">
    <name type="scientific">Streptacidiphilus jiangxiensis</name>
    <dbReference type="NCBI Taxonomy" id="235985"/>
    <lineage>
        <taxon>Bacteria</taxon>
        <taxon>Bacillati</taxon>
        <taxon>Actinomycetota</taxon>
        <taxon>Actinomycetes</taxon>
        <taxon>Kitasatosporales</taxon>
        <taxon>Streptomycetaceae</taxon>
        <taxon>Streptacidiphilus</taxon>
    </lineage>
</organism>
<name>A0A1H7F5Q5_STRJI</name>
<evidence type="ECO:0000313" key="1">
    <source>
        <dbReference type="EMBL" id="SEK19622.1"/>
    </source>
</evidence>
<dbReference type="OrthoDB" id="3852744at2"/>
<dbReference type="EMBL" id="FOAZ01000001">
    <property type="protein sequence ID" value="SEK19622.1"/>
    <property type="molecule type" value="Genomic_DNA"/>
</dbReference>
<sequence>MPTVVSAESDEREALLNFVEAQRAAVRRAVGGLSREQLTARPTVSELTLGGIVKHLAEVESNWTRVILAGREPLVERSMETWGDSFKLLDGEEIAGVLKFWDEVAAETTEIVNGLPDLEVTVPLPDRPWNPKGAHRSARWIMLHLIEEIGRHAGHADFLREATDGATAFSLLGAAQLRPND</sequence>
<dbReference type="InterPro" id="IPR007061">
    <property type="entry name" value="MST-like"/>
</dbReference>
<dbReference type="InterPro" id="IPR034660">
    <property type="entry name" value="DinB/YfiT-like"/>
</dbReference>
<dbReference type="Pfam" id="PF04978">
    <property type="entry name" value="MST"/>
    <property type="match status" value="1"/>
</dbReference>
<accession>A0A1H7F5Q5</accession>